<evidence type="ECO:0000313" key="3">
    <source>
        <dbReference type="Proteomes" id="UP000537131"/>
    </source>
</evidence>
<proteinExistence type="predicted"/>
<dbReference type="AlphaFoldDB" id="A0A7Y0HNH5"/>
<dbReference type="EMBL" id="JABBNI010000006">
    <property type="protein sequence ID" value="NMM61608.1"/>
    <property type="molecule type" value="Genomic_DNA"/>
</dbReference>
<evidence type="ECO:0008006" key="4">
    <source>
        <dbReference type="Google" id="ProtNLM"/>
    </source>
</evidence>
<accession>A0A7Y0HNH5</accession>
<keyword evidence="1" id="KW-1133">Transmembrane helix</keyword>
<keyword evidence="1" id="KW-0472">Membrane</keyword>
<comment type="caution">
    <text evidence="2">The sequence shown here is derived from an EMBL/GenBank/DDBJ whole genome shotgun (WGS) entry which is preliminary data.</text>
</comment>
<sequence length="196" mass="23422">MKVIIINRKRLGVTIIIIGLMLILFGLEKNFDDRLKFTALIQNNINSLTQYEALDKKFTYKLPSEWITKEQKFSGNEIVYHNDFNSKDLKIHGFVEVWNLNTDLKNFLEESKKISSEQNLYKNYDIKPVQINNKDGYLVNYTIITSNNKYYKGYEYFIKNKSKFFRFSFFVREDNFKESMPTIFKTIVKTFNYKGE</sequence>
<name>A0A7Y0HNH5_9CLOT</name>
<evidence type="ECO:0000313" key="2">
    <source>
        <dbReference type="EMBL" id="NMM61608.1"/>
    </source>
</evidence>
<evidence type="ECO:0000256" key="1">
    <source>
        <dbReference type="SAM" id="Phobius"/>
    </source>
</evidence>
<feature type="transmembrane region" description="Helical" evidence="1">
    <location>
        <begin position="12"/>
        <end position="27"/>
    </location>
</feature>
<keyword evidence="3" id="KW-1185">Reference proteome</keyword>
<keyword evidence="1" id="KW-0812">Transmembrane</keyword>
<reference evidence="2 3" key="1">
    <citation type="submission" date="2020-06" db="EMBL/GenBank/DDBJ databases">
        <title>Complete Genome Sequence of Clostridium muelleri sp. nov. P21T, an Acid-Alcohol Producing Acetogen Isolated from Old Hay.</title>
        <authorList>
            <person name="Duncan K.E."/>
            <person name="Tanner R.S."/>
        </authorList>
    </citation>
    <scope>NUCLEOTIDE SEQUENCE [LARGE SCALE GENOMIC DNA]</scope>
    <source>
        <strain evidence="2 3">P21</strain>
    </source>
</reference>
<dbReference type="Proteomes" id="UP000537131">
    <property type="component" value="Unassembled WGS sequence"/>
</dbReference>
<dbReference type="RefSeq" id="WP_169296215.1">
    <property type="nucleotide sequence ID" value="NZ_JABBNI010000006.1"/>
</dbReference>
<gene>
    <name evidence="2" type="ORF">HBE96_02640</name>
</gene>
<protein>
    <recommendedName>
        <fullName evidence="4">Membrane-associated protein</fullName>
    </recommendedName>
</protein>
<organism evidence="2 3">
    <name type="scientific">Clostridium muellerianum</name>
    <dbReference type="NCBI Taxonomy" id="2716538"/>
    <lineage>
        <taxon>Bacteria</taxon>
        <taxon>Bacillati</taxon>
        <taxon>Bacillota</taxon>
        <taxon>Clostridia</taxon>
        <taxon>Eubacteriales</taxon>
        <taxon>Clostridiaceae</taxon>
        <taxon>Clostridium</taxon>
    </lineage>
</organism>